<keyword evidence="15" id="KW-1185">Reference proteome</keyword>
<dbReference type="OrthoDB" id="9782542at2"/>
<evidence type="ECO:0000256" key="9">
    <source>
        <dbReference type="ARBA" id="ARBA00023163"/>
    </source>
</evidence>
<dbReference type="NCBIfam" id="TIGR00350">
    <property type="entry name" value="lytR_cpsA_psr"/>
    <property type="match status" value="1"/>
</dbReference>
<evidence type="ECO:0000256" key="3">
    <source>
        <dbReference type="ARBA" id="ARBA00022475"/>
    </source>
</evidence>
<feature type="domain" description="Cell envelope-related transcriptional attenuator" evidence="13">
    <location>
        <begin position="85"/>
        <end position="228"/>
    </location>
</feature>
<dbReference type="Pfam" id="PF03816">
    <property type="entry name" value="LytR_cpsA_psr"/>
    <property type="match status" value="1"/>
</dbReference>
<evidence type="ECO:0000256" key="8">
    <source>
        <dbReference type="ARBA" id="ARBA00023136"/>
    </source>
</evidence>
<keyword evidence="8 12" id="KW-0472">Membrane</keyword>
<keyword evidence="4 12" id="KW-0812">Transmembrane</keyword>
<protein>
    <recommendedName>
        <fullName evidence="11">Regulatory protein MsrR</fullName>
    </recommendedName>
</protein>
<evidence type="ECO:0000256" key="2">
    <source>
        <dbReference type="ARBA" id="ARBA00006068"/>
    </source>
</evidence>
<name>A0A7X2LXJ8_9BACI</name>
<dbReference type="EMBL" id="WKKI01000001">
    <property type="protein sequence ID" value="MRX70793.1"/>
    <property type="molecule type" value="Genomic_DNA"/>
</dbReference>
<comment type="function">
    <text evidence="10">Involved in SarA attenuation. Affects resistance to oxacillin and teicoplanin, as well as the synthesis of virulence factors.</text>
</comment>
<dbReference type="AlphaFoldDB" id="A0A7X2LXJ8"/>
<comment type="caution">
    <text evidence="14">The sequence shown here is derived from an EMBL/GenBank/DDBJ whole genome shotgun (WGS) entry which is preliminary data.</text>
</comment>
<evidence type="ECO:0000256" key="4">
    <source>
        <dbReference type="ARBA" id="ARBA00022692"/>
    </source>
</evidence>
<evidence type="ECO:0000313" key="14">
    <source>
        <dbReference type="EMBL" id="MRX70793.1"/>
    </source>
</evidence>
<evidence type="ECO:0000313" key="15">
    <source>
        <dbReference type="Proteomes" id="UP000448867"/>
    </source>
</evidence>
<gene>
    <name evidence="14" type="ORF">GJU40_01260</name>
</gene>
<feature type="transmembrane region" description="Helical" evidence="12">
    <location>
        <begin position="20"/>
        <end position="39"/>
    </location>
</feature>
<keyword evidence="7" id="KW-0805">Transcription regulation</keyword>
<sequence length="313" mass="34748">MRVDRRVQKKKKTAKRIRLLLSLFTLFIFGIGTFIVLQFRDGMVQSASETELPAETYEFDGKKDKNGSTNILLLGSDSRGEEKARTDTIMIAQFNSKNNTQKIVSIMRDTYVDIPGHGKNKINAAYAYGGPELLRKTIKQNFDVDLQYYTIVDFVGFQKAIDTAFPDGVEVNVEKRMSKNIGVTLEPGKQKLDGAHLLGYVRFRGDAVGDFGRVDRQQEVMKALADQLISVQGVTKIPKMAGVITPYVNTNLKTTDIVFMGTDALTGGAGNIDSLRIPVDGSFENKRYSGAGAVLDINTEKNKQALKEFLNEN</sequence>
<proteinExistence type="inferred from homology"/>
<evidence type="ECO:0000256" key="5">
    <source>
        <dbReference type="ARBA" id="ARBA00022968"/>
    </source>
</evidence>
<evidence type="ECO:0000256" key="6">
    <source>
        <dbReference type="ARBA" id="ARBA00022989"/>
    </source>
</evidence>
<keyword evidence="9" id="KW-0804">Transcription</keyword>
<keyword evidence="3" id="KW-1003">Cell membrane</keyword>
<dbReference type="InterPro" id="IPR050922">
    <property type="entry name" value="LytR/CpsA/Psr_CW_biosynth"/>
</dbReference>
<dbReference type="InterPro" id="IPR004474">
    <property type="entry name" value="LytR_CpsA_psr"/>
</dbReference>
<reference evidence="14 15" key="1">
    <citation type="submission" date="2019-11" db="EMBL/GenBank/DDBJ databases">
        <title>Bacillus lacus genome.</title>
        <authorList>
            <person name="Allen C.J."/>
            <person name="Newman J.D."/>
        </authorList>
    </citation>
    <scope>NUCLEOTIDE SEQUENCE [LARGE SCALE GENOMIC DNA]</scope>
    <source>
        <strain evidence="14 15">KCTC 33946</strain>
    </source>
</reference>
<dbReference type="GO" id="GO:0071555">
    <property type="term" value="P:cell wall organization"/>
    <property type="evidence" value="ECO:0007669"/>
    <property type="project" value="UniProtKB-KW"/>
</dbReference>
<comment type="similarity">
    <text evidence="2">Belongs to the LytR/CpsA/Psr (LCP) family.</text>
</comment>
<accession>A0A7X2LXJ8</accession>
<dbReference type="PANTHER" id="PTHR33392:SF8">
    <property type="entry name" value="REGULATORY PROTEIN MSRR"/>
    <property type="match status" value="1"/>
</dbReference>
<dbReference type="Proteomes" id="UP000448867">
    <property type="component" value="Unassembled WGS sequence"/>
</dbReference>
<evidence type="ECO:0000256" key="11">
    <source>
        <dbReference type="ARBA" id="ARBA00040752"/>
    </source>
</evidence>
<dbReference type="GO" id="GO:0005886">
    <property type="term" value="C:plasma membrane"/>
    <property type="evidence" value="ECO:0007669"/>
    <property type="project" value="UniProtKB-SubCell"/>
</dbReference>
<organism evidence="14 15">
    <name type="scientific">Metabacillus lacus</name>
    <dbReference type="NCBI Taxonomy" id="1983721"/>
    <lineage>
        <taxon>Bacteria</taxon>
        <taxon>Bacillati</taxon>
        <taxon>Bacillota</taxon>
        <taxon>Bacilli</taxon>
        <taxon>Bacillales</taxon>
        <taxon>Bacillaceae</taxon>
        <taxon>Metabacillus</taxon>
    </lineage>
</organism>
<dbReference type="PANTHER" id="PTHR33392">
    <property type="entry name" value="POLYISOPRENYL-TEICHOIC ACID--PEPTIDOGLYCAN TEICHOIC ACID TRANSFERASE TAGU"/>
    <property type="match status" value="1"/>
</dbReference>
<dbReference type="Gene3D" id="3.40.630.190">
    <property type="entry name" value="LCP protein"/>
    <property type="match status" value="1"/>
</dbReference>
<keyword evidence="6 12" id="KW-1133">Transmembrane helix</keyword>
<evidence type="ECO:0000256" key="10">
    <source>
        <dbReference type="ARBA" id="ARBA00037178"/>
    </source>
</evidence>
<evidence type="ECO:0000259" key="13">
    <source>
        <dbReference type="Pfam" id="PF03816"/>
    </source>
</evidence>
<evidence type="ECO:0000256" key="7">
    <source>
        <dbReference type="ARBA" id="ARBA00023015"/>
    </source>
</evidence>
<evidence type="ECO:0000256" key="1">
    <source>
        <dbReference type="ARBA" id="ARBA00004401"/>
    </source>
</evidence>
<comment type="subcellular location">
    <subcellularLocation>
        <location evidence="1">Cell membrane</location>
        <topology evidence="1">Single-pass type II membrane protein</topology>
    </subcellularLocation>
</comment>
<keyword evidence="5" id="KW-0735">Signal-anchor</keyword>
<evidence type="ECO:0000256" key="12">
    <source>
        <dbReference type="SAM" id="Phobius"/>
    </source>
</evidence>